<reference evidence="2 3" key="1">
    <citation type="submission" date="2016-10" db="EMBL/GenBank/DDBJ databases">
        <authorList>
            <person name="de Groot N.N."/>
        </authorList>
    </citation>
    <scope>NUCLEOTIDE SEQUENCE [LARGE SCALE GENOMIC DNA]</scope>
    <source>
        <strain evidence="2 3">YAD2003</strain>
    </source>
</reference>
<dbReference type="InterPro" id="IPR045515">
    <property type="entry name" value="DUF6440"/>
</dbReference>
<organism evidence="2 3">
    <name type="scientific">Ruminococcus flavefaciens</name>
    <dbReference type="NCBI Taxonomy" id="1265"/>
    <lineage>
        <taxon>Bacteria</taxon>
        <taxon>Bacillati</taxon>
        <taxon>Bacillota</taxon>
        <taxon>Clostridia</taxon>
        <taxon>Eubacteriales</taxon>
        <taxon>Oscillospiraceae</taxon>
        <taxon>Ruminococcus</taxon>
    </lineage>
</organism>
<accession>A0A1H6J2V3</accession>
<gene>
    <name evidence="2" type="ORF">SAMN02910265_01475</name>
</gene>
<dbReference type="AlphaFoldDB" id="A0A1H6J2V3"/>
<evidence type="ECO:0000313" key="3">
    <source>
        <dbReference type="Proteomes" id="UP000183190"/>
    </source>
</evidence>
<dbReference type="OrthoDB" id="9135364at2"/>
<dbReference type="Proteomes" id="UP000183190">
    <property type="component" value="Unassembled WGS sequence"/>
</dbReference>
<protein>
    <recommendedName>
        <fullName evidence="1">DUF6440 domain-containing protein</fullName>
    </recommendedName>
</protein>
<evidence type="ECO:0000313" key="2">
    <source>
        <dbReference type="EMBL" id="SEH56388.1"/>
    </source>
</evidence>
<dbReference type="EMBL" id="FNWV01000004">
    <property type="protein sequence ID" value="SEH56388.1"/>
    <property type="molecule type" value="Genomic_DNA"/>
</dbReference>
<dbReference type="Pfam" id="PF20037">
    <property type="entry name" value="DUF6440"/>
    <property type="match status" value="1"/>
</dbReference>
<name>A0A1H6J2V3_RUMFL</name>
<dbReference type="GeneID" id="42538206"/>
<evidence type="ECO:0000259" key="1">
    <source>
        <dbReference type="Pfam" id="PF20037"/>
    </source>
</evidence>
<sequence>MGKDERFVKIYSQGKLSLSEIFVDKVTGVNYLFRKDGYGAGLCVLVDKDGKPVVSSPAEIEALKK</sequence>
<feature type="domain" description="DUF6440" evidence="1">
    <location>
        <begin position="6"/>
        <end position="55"/>
    </location>
</feature>
<proteinExistence type="predicted"/>
<dbReference type="RefSeq" id="WP_028517851.1">
    <property type="nucleotide sequence ID" value="NZ_FNWV01000004.1"/>
</dbReference>